<feature type="region of interest" description="Disordered" evidence="2">
    <location>
        <begin position="817"/>
        <end position="934"/>
    </location>
</feature>
<feature type="compositionally biased region" description="Low complexity" evidence="2">
    <location>
        <begin position="846"/>
        <end position="858"/>
    </location>
</feature>
<dbReference type="Pfam" id="PF24915">
    <property type="entry name" value="Spectrin_SESTD1"/>
    <property type="match status" value="1"/>
</dbReference>
<organism evidence="4 5">
    <name type="scientific">Drosophila virilis</name>
    <name type="common">Fruit fly</name>
    <dbReference type="NCBI Taxonomy" id="7244"/>
    <lineage>
        <taxon>Eukaryota</taxon>
        <taxon>Metazoa</taxon>
        <taxon>Ecdysozoa</taxon>
        <taxon>Arthropoda</taxon>
        <taxon>Hexapoda</taxon>
        <taxon>Insecta</taxon>
        <taxon>Pterygota</taxon>
        <taxon>Neoptera</taxon>
        <taxon>Endopterygota</taxon>
        <taxon>Diptera</taxon>
        <taxon>Brachycera</taxon>
        <taxon>Muscomorpha</taxon>
        <taxon>Ephydroidea</taxon>
        <taxon>Drosophilidae</taxon>
        <taxon>Drosophila</taxon>
    </lineage>
</organism>
<dbReference type="GO" id="GO:0032266">
    <property type="term" value="F:phosphatidylinositol-3-phosphate binding"/>
    <property type="evidence" value="ECO:0007669"/>
    <property type="project" value="TreeGrafter"/>
</dbReference>
<dbReference type="Proteomes" id="UP000008792">
    <property type="component" value="Unassembled WGS sequence"/>
</dbReference>
<dbReference type="SUPFAM" id="SSF46966">
    <property type="entry name" value="Spectrin repeat"/>
    <property type="match status" value="2"/>
</dbReference>
<dbReference type="STRING" id="7244.A0A0Q9WUL5"/>
<sequence>MEEDVLNALQMRSAYLSGGYDRDKRIIFIVNAFNDQQLWNRRCLQLTLDYLKRSLSASILQNGVSIIVNAQESSSRISRQHVRQIYALFGGDISVDMYLVRAEGFWEKHVEPCAKSQTKGEPLVLSKARLAKFIEPHNLPEELGGTLQFNYDLWLQQRKSIDEFSKTYAQTLGGMEQLLTLLKSLRPAEADVELKKCARLHTHVQRSIETAIEMGNAILARFNEVYETQTTTPQAAPVATSATATTTATITTTTANALCPAKPLLPPDLGCERARIELRLNEIEKKQTAIRTAWLELLRALREARELCTLAEGVAFVTNWILNQAEQLLSRQRSVGSDVRASETLRAAHDQLELECRDTYGCYAELLYKIEQFAKERPIATCQDLLSQRDFMQFVCRSFAERLERRRKVLMTALRFHRLLDQFEEQLLIANQAADAEPSELDWQQAEAMLSQLKTSQQLLGNIERELVREGEKLSDMLAMPVKDALGRDLQLDYSNDIAQLRRQIDASRERRQLCGQRLALQRLTLEQVTHIHGYEQEVRRALQWLNELYAVLLRCHSHVGCNIHEIQLQKDELQGFEETGRSIFNYGCQLLEAAQTLRLCCKLEQTEPEQFMLRLQRTWHSLQSIAQEQMTRLRVSAVFHRSVEAYYRQLRDLRPLLTHELAAQLQQQRQQHNRSSSGISSDAEASPELSPAGGGVGARLQGHLLAREQLLVEVGRMVRLGRLLKKRLKEPFVLDALTGKSKMFARFRNLFGKSKSDEVPIIVVDEAPIEETLPASEQNNAPLASEEEDLINGHEETLSASTQELSQLLDAINQSSELPDLSSDDTEQEEANMEDENEEEDDETASTSSSKTKIAKASIERDIILEHAEEEAEREEVEKDEPPRLQSLDKIKALIRNDSETYPQSDYTDTEDATPSHTRSASLDSTADATQQQTKSNLFSCDYSVVPDELPLDCSPSPLHDSGRNSSAGSESIHAESAATLTVTPTGSNELACAAISHKLSAIAEVAESLDAVIRDCSDGELDLSNSTHKKLGSSGMGNEDWQSRSTEDESFATASEGNFTPNSHSSSFQTASGRTSSYIGSAKNSFDEADDSTLSNFEIPELPQSPVNMSFESSELSYFSARHPQKCDDQDSVVGVAELHSQSVTPTPEEEQQQQQQQQPIESDSELEGYGLDAAHVSTELLPSVSTAVTPEVSAQATTAAACSAGTDSAAQTSPATWRRSKYYENITKQTIKGFL</sequence>
<keyword evidence="1" id="KW-0677">Repeat</keyword>
<feature type="compositionally biased region" description="Basic and acidic residues" evidence="2">
    <location>
        <begin position="877"/>
        <end position="900"/>
    </location>
</feature>
<feature type="compositionally biased region" description="Acidic residues" evidence="2">
    <location>
        <begin position="823"/>
        <end position="845"/>
    </location>
</feature>
<dbReference type="EMBL" id="CH940647">
    <property type="protein sequence ID" value="KRF84558.1"/>
    <property type="molecule type" value="Genomic_DNA"/>
</dbReference>
<evidence type="ECO:0000256" key="2">
    <source>
        <dbReference type="SAM" id="MobiDB-lite"/>
    </source>
</evidence>
<keyword evidence="5" id="KW-1185">Reference proteome</keyword>
<feature type="region of interest" description="Disordered" evidence="2">
    <location>
        <begin position="665"/>
        <end position="695"/>
    </location>
</feature>
<evidence type="ECO:0000313" key="4">
    <source>
        <dbReference type="EMBL" id="KRF84558.1"/>
    </source>
</evidence>
<dbReference type="GO" id="GO:0043325">
    <property type="term" value="F:phosphatidylinositol-3,4-bisphosphate binding"/>
    <property type="evidence" value="ECO:0007669"/>
    <property type="project" value="TreeGrafter"/>
</dbReference>
<reference evidence="4 5" key="1">
    <citation type="journal article" date="2007" name="Nature">
        <title>Evolution of genes and genomes on the Drosophila phylogeny.</title>
        <authorList>
            <consortium name="Drosophila 12 Genomes Consortium"/>
            <person name="Clark A.G."/>
            <person name="Eisen M.B."/>
            <person name="Smith D.R."/>
            <person name="Bergman C.M."/>
            <person name="Oliver B."/>
            <person name="Markow T.A."/>
            <person name="Kaufman T.C."/>
            <person name="Kellis M."/>
            <person name="Gelbart W."/>
            <person name="Iyer V.N."/>
            <person name="Pollard D.A."/>
            <person name="Sackton T.B."/>
            <person name="Larracuente A.M."/>
            <person name="Singh N.D."/>
            <person name="Abad J.P."/>
            <person name="Abt D.N."/>
            <person name="Adryan B."/>
            <person name="Aguade M."/>
            <person name="Akashi H."/>
            <person name="Anderson W.W."/>
            <person name="Aquadro C.F."/>
            <person name="Ardell D.H."/>
            <person name="Arguello R."/>
            <person name="Artieri C.G."/>
            <person name="Barbash D.A."/>
            <person name="Barker D."/>
            <person name="Barsanti P."/>
            <person name="Batterham P."/>
            <person name="Batzoglou S."/>
            <person name="Begun D."/>
            <person name="Bhutkar A."/>
            <person name="Blanco E."/>
            <person name="Bosak S.A."/>
            <person name="Bradley R.K."/>
            <person name="Brand A.D."/>
            <person name="Brent M.R."/>
            <person name="Brooks A.N."/>
            <person name="Brown R.H."/>
            <person name="Butlin R.K."/>
            <person name="Caggese C."/>
            <person name="Calvi B.R."/>
            <person name="Bernardo de Carvalho A."/>
            <person name="Caspi A."/>
            <person name="Castrezana S."/>
            <person name="Celniker S.E."/>
            <person name="Chang J.L."/>
            <person name="Chapple C."/>
            <person name="Chatterji S."/>
            <person name="Chinwalla A."/>
            <person name="Civetta A."/>
            <person name="Clifton S.W."/>
            <person name="Comeron J.M."/>
            <person name="Costello J.C."/>
            <person name="Coyne J.A."/>
            <person name="Daub J."/>
            <person name="David R.G."/>
            <person name="Delcher A.L."/>
            <person name="Delehaunty K."/>
            <person name="Do C.B."/>
            <person name="Ebling H."/>
            <person name="Edwards K."/>
            <person name="Eickbush T."/>
            <person name="Evans J.D."/>
            <person name="Filipski A."/>
            <person name="Findeiss S."/>
            <person name="Freyhult E."/>
            <person name="Fulton L."/>
            <person name="Fulton R."/>
            <person name="Garcia A.C."/>
            <person name="Gardiner A."/>
            <person name="Garfield D.A."/>
            <person name="Garvin B.E."/>
            <person name="Gibson G."/>
            <person name="Gilbert D."/>
            <person name="Gnerre S."/>
            <person name="Godfrey J."/>
            <person name="Good R."/>
            <person name="Gotea V."/>
            <person name="Gravely B."/>
            <person name="Greenberg A.J."/>
            <person name="Griffiths-Jones S."/>
            <person name="Gross S."/>
            <person name="Guigo R."/>
            <person name="Gustafson E.A."/>
            <person name="Haerty W."/>
            <person name="Hahn M.W."/>
            <person name="Halligan D.L."/>
            <person name="Halpern A.L."/>
            <person name="Halter G.M."/>
            <person name="Han M.V."/>
            <person name="Heger A."/>
            <person name="Hillier L."/>
            <person name="Hinrichs A.S."/>
            <person name="Holmes I."/>
            <person name="Hoskins R.A."/>
            <person name="Hubisz M.J."/>
            <person name="Hultmark D."/>
            <person name="Huntley M.A."/>
            <person name="Jaffe D.B."/>
            <person name="Jagadeeshan S."/>
            <person name="Jeck W.R."/>
            <person name="Johnson J."/>
            <person name="Jones C.D."/>
            <person name="Jordan W.C."/>
            <person name="Karpen G.H."/>
            <person name="Kataoka E."/>
            <person name="Keightley P.D."/>
            <person name="Kheradpour P."/>
            <person name="Kirkness E.F."/>
            <person name="Koerich L.B."/>
            <person name="Kristiansen K."/>
            <person name="Kudrna D."/>
            <person name="Kulathinal R.J."/>
            <person name="Kumar S."/>
            <person name="Kwok R."/>
            <person name="Lander E."/>
            <person name="Langley C.H."/>
            <person name="Lapoint R."/>
            <person name="Lazzaro B.P."/>
            <person name="Lee S.J."/>
            <person name="Levesque L."/>
            <person name="Li R."/>
            <person name="Lin C.F."/>
            <person name="Lin M.F."/>
            <person name="Lindblad-Toh K."/>
            <person name="Llopart A."/>
            <person name="Long M."/>
            <person name="Low L."/>
            <person name="Lozovsky E."/>
            <person name="Lu J."/>
            <person name="Luo M."/>
            <person name="Machado C.A."/>
            <person name="Makalowski W."/>
            <person name="Marzo M."/>
            <person name="Matsuda M."/>
            <person name="Matzkin L."/>
            <person name="McAllister B."/>
            <person name="McBride C.S."/>
            <person name="McKernan B."/>
            <person name="McKernan K."/>
            <person name="Mendez-Lago M."/>
            <person name="Minx P."/>
            <person name="Mollenhauer M.U."/>
            <person name="Montooth K."/>
            <person name="Mount S.M."/>
            <person name="Mu X."/>
            <person name="Myers E."/>
            <person name="Negre B."/>
            <person name="Newfeld S."/>
            <person name="Nielsen R."/>
            <person name="Noor M.A."/>
            <person name="O'Grady P."/>
            <person name="Pachter L."/>
            <person name="Papaceit M."/>
            <person name="Parisi M.J."/>
            <person name="Parisi M."/>
            <person name="Parts L."/>
            <person name="Pedersen J.S."/>
            <person name="Pesole G."/>
            <person name="Phillippy A.M."/>
            <person name="Ponting C.P."/>
            <person name="Pop M."/>
            <person name="Porcelli D."/>
            <person name="Powell J.R."/>
            <person name="Prohaska S."/>
            <person name="Pruitt K."/>
            <person name="Puig M."/>
            <person name="Quesneville H."/>
            <person name="Ram K.R."/>
            <person name="Rand D."/>
            <person name="Rasmussen M.D."/>
            <person name="Reed L.K."/>
            <person name="Reenan R."/>
            <person name="Reily A."/>
            <person name="Remington K.A."/>
            <person name="Rieger T.T."/>
            <person name="Ritchie M.G."/>
            <person name="Robin C."/>
            <person name="Rogers Y.H."/>
            <person name="Rohde C."/>
            <person name="Rozas J."/>
            <person name="Rubenfield M.J."/>
            <person name="Ruiz A."/>
            <person name="Russo S."/>
            <person name="Salzberg S.L."/>
            <person name="Sanchez-Gracia A."/>
            <person name="Saranga D.J."/>
            <person name="Sato H."/>
            <person name="Schaeffer S.W."/>
            <person name="Schatz M.C."/>
            <person name="Schlenke T."/>
            <person name="Schwartz R."/>
            <person name="Segarra C."/>
            <person name="Singh R.S."/>
            <person name="Sirot L."/>
            <person name="Sirota M."/>
            <person name="Sisneros N.B."/>
            <person name="Smith C.D."/>
            <person name="Smith T.F."/>
            <person name="Spieth J."/>
            <person name="Stage D.E."/>
            <person name="Stark A."/>
            <person name="Stephan W."/>
            <person name="Strausberg R.L."/>
            <person name="Strempel S."/>
            <person name="Sturgill D."/>
            <person name="Sutton G."/>
            <person name="Sutton G.G."/>
            <person name="Tao W."/>
            <person name="Teichmann S."/>
            <person name="Tobari Y.N."/>
            <person name="Tomimura Y."/>
            <person name="Tsolas J.M."/>
            <person name="Valente V.L."/>
            <person name="Venter E."/>
            <person name="Venter J.C."/>
            <person name="Vicario S."/>
            <person name="Vieira F.G."/>
            <person name="Vilella A.J."/>
            <person name="Villasante A."/>
            <person name="Walenz B."/>
            <person name="Wang J."/>
            <person name="Wasserman M."/>
            <person name="Watts T."/>
            <person name="Wilson D."/>
            <person name="Wilson R.K."/>
            <person name="Wing R.A."/>
            <person name="Wolfner M.F."/>
            <person name="Wong A."/>
            <person name="Wong G.K."/>
            <person name="Wu C.I."/>
            <person name="Wu G."/>
            <person name="Yamamoto D."/>
            <person name="Yang H.P."/>
            <person name="Yang S.P."/>
            <person name="Yorke J.A."/>
            <person name="Yoshida K."/>
            <person name="Zdobnov E."/>
            <person name="Zhang P."/>
            <person name="Zhang Y."/>
            <person name="Zimin A.V."/>
            <person name="Baldwin J."/>
            <person name="Abdouelleil A."/>
            <person name="Abdulkadir J."/>
            <person name="Abebe A."/>
            <person name="Abera B."/>
            <person name="Abreu J."/>
            <person name="Acer S.C."/>
            <person name="Aftuck L."/>
            <person name="Alexander A."/>
            <person name="An P."/>
            <person name="Anderson E."/>
            <person name="Anderson S."/>
            <person name="Arachi H."/>
            <person name="Azer M."/>
            <person name="Bachantsang P."/>
            <person name="Barry A."/>
            <person name="Bayul T."/>
            <person name="Berlin A."/>
            <person name="Bessette D."/>
            <person name="Bloom T."/>
            <person name="Blye J."/>
            <person name="Boguslavskiy L."/>
            <person name="Bonnet C."/>
            <person name="Boukhgalter B."/>
            <person name="Bourzgui I."/>
            <person name="Brown A."/>
            <person name="Cahill P."/>
            <person name="Channer S."/>
            <person name="Cheshatsang Y."/>
            <person name="Chuda L."/>
            <person name="Citroen M."/>
            <person name="Collymore A."/>
            <person name="Cooke P."/>
            <person name="Costello M."/>
            <person name="D'Aco K."/>
            <person name="Daza R."/>
            <person name="De Haan G."/>
            <person name="DeGray S."/>
            <person name="DeMaso C."/>
            <person name="Dhargay N."/>
            <person name="Dooley K."/>
            <person name="Dooley E."/>
            <person name="Doricent M."/>
            <person name="Dorje P."/>
            <person name="Dorjee K."/>
            <person name="Dupes A."/>
            <person name="Elong R."/>
            <person name="Falk J."/>
            <person name="Farina A."/>
            <person name="Faro S."/>
            <person name="Ferguson D."/>
            <person name="Fisher S."/>
            <person name="Foley C.D."/>
            <person name="Franke A."/>
            <person name="Friedrich D."/>
            <person name="Gadbois L."/>
            <person name="Gearin G."/>
            <person name="Gearin C.R."/>
            <person name="Giannoukos G."/>
            <person name="Goode T."/>
            <person name="Graham J."/>
            <person name="Grandbois E."/>
            <person name="Grewal S."/>
            <person name="Gyaltsen K."/>
            <person name="Hafez N."/>
            <person name="Hagos B."/>
            <person name="Hall J."/>
            <person name="Henson C."/>
            <person name="Hollinger A."/>
            <person name="Honan T."/>
            <person name="Huard M.D."/>
            <person name="Hughes L."/>
            <person name="Hurhula B."/>
            <person name="Husby M.E."/>
            <person name="Kamat A."/>
            <person name="Kanga B."/>
            <person name="Kashin S."/>
            <person name="Khazanovich D."/>
            <person name="Kisner P."/>
            <person name="Lance K."/>
            <person name="Lara M."/>
            <person name="Lee W."/>
            <person name="Lennon N."/>
            <person name="Letendre F."/>
            <person name="LeVine R."/>
            <person name="Lipovsky A."/>
            <person name="Liu X."/>
            <person name="Liu J."/>
            <person name="Liu S."/>
            <person name="Lokyitsang T."/>
            <person name="Lokyitsang Y."/>
            <person name="Lubonja R."/>
            <person name="Lui A."/>
            <person name="MacDonald P."/>
            <person name="Magnisalis V."/>
            <person name="Maru K."/>
            <person name="Matthews C."/>
            <person name="McCusker W."/>
            <person name="McDonough S."/>
            <person name="Mehta T."/>
            <person name="Meldrim J."/>
            <person name="Meneus L."/>
            <person name="Mihai O."/>
            <person name="Mihalev A."/>
            <person name="Mihova T."/>
            <person name="Mittelman R."/>
            <person name="Mlenga V."/>
            <person name="Montmayeur A."/>
            <person name="Mulrain L."/>
            <person name="Navidi A."/>
            <person name="Naylor J."/>
            <person name="Negash T."/>
            <person name="Nguyen T."/>
            <person name="Nguyen N."/>
            <person name="Nicol R."/>
            <person name="Norbu C."/>
            <person name="Norbu N."/>
            <person name="Novod N."/>
            <person name="O'Neill B."/>
            <person name="Osman S."/>
            <person name="Markiewicz E."/>
            <person name="Oyono O.L."/>
            <person name="Patti C."/>
            <person name="Phunkhang P."/>
            <person name="Pierre F."/>
            <person name="Priest M."/>
            <person name="Raghuraman S."/>
            <person name="Rege F."/>
            <person name="Reyes R."/>
            <person name="Rise C."/>
            <person name="Rogov P."/>
            <person name="Ross K."/>
            <person name="Ryan E."/>
            <person name="Settipalli S."/>
            <person name="Shea T."/>
            <person name="Sherpa N."/>
            <person name="Shi L."/>
            <person name="Shih D."/>
            <person name="Sparrow T."/>
            <person name="Spaulding J."/>
            <person name="Stalker J."/>
            <person name="Stange-Thomann N."/>
            <person name="Stavropoulos S."/>
            <person name="Stone C."/>
            <person name="Strader C."/>
            <person name="Tesfaye S."/>
            <person name="Thomson T."/>
            <person name="Thoulutsang Y."/>
            <person name="Thoulutsang D."/>
            <person name="Topham K."/>
            <person name="Topping I."/>
            <person name="Tsamla T."/>
            <person name="Vassiliev H."/>
            <person name="Vo A."/>
            <person name="Wangchuk T."/>
            <person name="Wangdi T."/>
            <person name="Weiand M."/>
            <person name="Wilkinson J."/>
            <person name="Wilson A."/>
            <person name="Yadav S."/>
            <person name="Young G."/>
            <person name="Yu Q."/>
            <person name="Zembek L."/>
            <person name="Zhong D."/>
            <person name="Zimmer A."/>
            <person name="Zwirko Z."/>
            <person name="Jaffe D.B."/>
            <person name="Alvarez P."/>
            <person name="Brockman W."/>
            <person name="Butler J."/>
            <person name="Chin C."/>
            <person name="Gnerre S."/>
            <person name="Grabherr M."/>
            <person name="Kleber M."/>
            <person name="Mauceli E."/>
            <person name="MacCallum I."/>
        </authorList>
    </citation>
    <scope>NUCLEOTIDE SEQUENCE [LARGE SCALE GENOMIC DNA]</scope>
    <source>
        <strain evidence="5">Tucson 15010-1051.87</strain>
    </source>
</reference>
<feature type="domain" description="SESTD1-like spectrin repeats region" evidence="3">
    <location>
        <begin position="412"/>
        <end position="515"/>
    </location>
</feature>
<dbReference type="InterPro" id="IPR056804">
    <property type="entry name" value="Spectrin_SESTD1"/>
</dbReference>
<feature type="region of interest" description="Disordered" evidence="2">
    <location>
        <begin position="1143"/>
        <end position="1166"/>
    </location>
</feature>
<dbReference type="InParanoid" id="A0A0Q9WUL5"/>
<proteinExistence type="predicted"/>
<feature type="region of interest" description="Disordered" evidence="2">
    <location>
        <begin position="1025"/>
        <end position="1092"/>
    </location>
</feature>
<gene>
    <name evidence="4" type="primary">Dvir\GJ13441</name>
    <name evidence="4" type="ORF">Dvir_GJ13441</name>
</gene>
<feature type="compositionally biased region" description="Polar residues" evidence="2">
    <location>
        <begin position="901"/>
        <end position="934"/>
    </location>
</feature>
<dbReference type="PANTHER" id="PTHR46607:SF1">
    <property type="entry name" value="SEC14 DOMAIN AND SPECTRIN REPEAT-CONTAINING PROTEIN 1"/>
    <property type="match status" value="1"/>
</dbReference>
<dbReference type="SMR" id="A0A0Q9WUL5"/>
<dbReference type="OrthoDB" id="6612025at2759"/>
<feature type="compositionally biased region" description="Basic and acidic residues" evidence="2">
    <location>
        <begin position="859"/>
        <end position="868"/>
    </location>
</feature>
<evidence type="ECO:0000313" key="5">
    <source>
        <dbReference type="Proteomes" id="UP000008792"/>
    </source>
</evidence>
<accession>A0A0Q9WUL5</accession>
<feature type="compositionally biased region" description="Low complexity" evidence="2">
    <location>
        <begin position="665"/>
        <end position="687"/>
    </location>
</feature>
<dbReference type="FunCoup" id="A0A0Q9WUL5">
    <property type="interactions" value="402"/>
</dbReference>
<dbReference type="GO" id="GO:0010314">
    <property type="term" value="F:phosphatidylinositol-5-phosphate binding"/>
    <property type="evidence" value="ECO:0007669"/>
    <property type="project" value="TreeGrafter"/>
</dbReference>
<dbReference type="GO" id="GO:0005546">
    <property type="term" value="F:phosphatidylinositol-4,5-bisphosphate binding"/>
    <property type="evidence" value="ECO:0007669"/>
    <property type="project" value="TreeGrafter"/>
</dbReference>
<dbReference type="GO" id="GO:0080025">
    <property type="term" value="F:phosphatidylinositol-3,5-bisphosphate binding"/>
    <property type="evidence" value="ECO:0007669"/>
    <property type="project" value="TreeGrafter"/>
</dbReference>
<dbReference type="Gene3D" id="1.20.58.60">
    <property type="match status" value="1"/>
</dbReference>
<dbReference type="PANTHER" id="PTHR46607">
    <property type="entry name" value="SEC14 DOMAIN AND SPECTRIN REPEAT-CONTAINING PROTEIN 1"/>
    <property type="match status" value="1"/>
</dbReference>
<name>A0A0Q9WUL5_DROVI</name>
<dbReference type="GO" id="GO:0070273">
    <property type="term" value="F:phosphatidylinositol-4-phosphate binding"/>
    <property type="evidence" value="ECO:0007669"/>
    <property type="project" value="TreeGrafter"/>
</dbReference>
<evidence type="ECO:0000259" key="3">
    <source>
        <dbReference type="Pfam" id="PF24915"/>
    </source>
</evidence>
<feature type="compositionally biased region" description="Polar residues" evidence="2">
    <location>
        <begin position="1054"/>
        <end position="1086"/>
    </location>
</feature>
<dbReference type="AlphaFoldDB" id="A0A0Q9WUL5"/>
<feature type="region of interest" description="Disordered" evidence="2">
    <location>
        <begin position="951"/>
        <end position="984"/>
    </location>
</feature>
<evidence type="ECO:0000256" key="1">
    <source>
        <dbReference type="ARBA" id="ARBA00022737"/>
    </source>
</evidence>
<protein>
    <submittedName>
        <fullName evidence="4">Uncharacterized protein, isoform C</fullName>
    </submittedName>
</protein>